<dbReference type="Pfam" id="PF08240">
    <property type="entry name" value="ADH_N"/>
    <property type="match status" value="1"/>
</dbReference>
<dbReference type="Gene3D" id="3.40.50.720">
    <property type="entry name" value="NAD(P)-binding Rossmann-like Domain"/>
    <property type="match status" value="1"/>
</dbReference>
<sequence>MKALTYQARGKIKLVDVPEPSVEHAHDVRIKIEYSGLCGTDHKIIQGRLDVASAGQILGHEGVGTVTEVGSDVVRVKVGDRVAINPTQGCRECEACKRYETCYCENFDDYQVGFTLPGTFAEQVVIQDYWLTVIPNHVPFKLASLAEPLGCCLNTVTKARIKSSDSVLVIGGGPIGTMCAILADEVATRCDIVELNDFRRSVSASFGIHTFSSFEEVSQRYNVVIDAVGSVADRAIDFLEKGGRLVLMGYDDRYNWTITPTDLIDAGYDIIASVPIHNAVSPAIDILARRPDLSRLITVETPITDFEYAFESTMAVTNSCEAVPELMQMKAVIRP</sequence>
<reference evidence="6 7" key="1">
    <citation type="submission" date="2024-01" db="EMBL/GenBank/DDBJ databases">
        <title>Genomic analysis and antimicrobial resistance profiles of Trueperella pyogenes isolated from domestic and wild animals.</title>
        <authorList>
            <person name="Magossi G."/>
            <person name="Gzyl K.E."/>
            <person name="Holman D.B."/>
            <person name="Amat S."/>
        </authorList>
    </citation>
    <scope>NUCLEOTIDE SEQUENCE [LARGE SCALE GENOMIC DNA]</scope>
    <source>
        <strain evidence="6 7">1494</strain>
    </source>
</reference>
<evidence type="ECO:0000256" key="4">
    <source>
        <dbReference type="ARBA" id="ARBA00023002"/>
    </source>
</evidence>
<comment type="caution">
    <text evidence="6">The sequence shown here is derived from an EMBL/GenBank/DDBJ whole genome shotgun (WGS) entry which is preliminary data.</text>
</comment>
<dbReference type="InterPro" id="IPR002328">
    <property type="entry name" value="ADH_Zn_CS"/>
</dbReference>
<dbReference type="PANTHER" id="PTHR43401:SF2">
    <property type="entry name" value="L-THREONINE 3-DEHYDROGENASE"/>
    <property type="match status" value="1"/>
</dbReference>
<keyword evidence="3" id="KW-0862">Zinc</keyword>
<dbReference type="RefSeq" id="WP_025297068.1">
    <property type="nucleotide sequence ID" value="NZ_CP007519.1"/>
</dbReference>
<keyword evidence="4" id="KW-0560">Oxidoreductase</keyword>
<evidence type="ECO:0000256" key="1">
    <source>
        <dbReference type="ARBA" id="ARBA00001947"/>
    </source>
</evidence>
<dbReference type="InterPro" id="IPR036291">
    <property type="entry name" value="NAD(P)-bd_dom_sf"/>
</dbReference>
<dbReference type="PANTHER" id="PTHR43401">
    <property type="entry name" value="L-THREONINE 3-DEHYDROGENASE"/>
    <property type="match status" value="1"/>
</dbReference>
<organism evidence="6 7">
    <name type="scientific">Trueperella pyogenes</name>
    <dbReference type="NCBI Taxonomy" id="1661"/>
    <lineage>
        <taxon>Bacteria</taxon>
        <taxon>Bacillati</taxon>
        <taxon>Actinomycetota</taxon>
        <taxon>Actinomycetes</taxon>
        <taxon>Actinomycetales</taxon>
        <taxon>Actinomycetaceae</taxon>
        <taxon>Trueperella</taxon>
    </lineage>
</organism>
<keyword evidence="7" id="KW-1185">Reference proteome</keyword>
<dbReference type="Gene3D" id="3.90.180.10">
    <property type="entry name" value="Medium-chain alcohol dehydrogenases, catalytic domain"/>
    <property type="match status" value="1"/>
</dbReference>
<protein>
    <submittedName>
        <fullName evidence="6">Alcohol dehydrogenase catalytic domain-containing protein</fullName>
    </submittedName>
</protein>
<name>A0ABV3NB71_9ACTO</name>
<dbReference type="InterPro" id="IPR013154">
    <property type="entry name" value="ADH-like_N"/>
</dbReference>
<evidence type="ECO:0000259" key="5">
    <source>
        <dbReference type="Pfam" id="PF08240"/>
    </source>
</evidence>
<accession>A0ABV3NB71</accession>
<feature type="domain" description="Alcohol dehydrogenase-like N-terminal" evidence="5">
    <location>
        <begin position="25"/>
        <end position="135"/>
    </location>
</feature>
<dbReference type="PROSITE" id="PS00059">
    <property type="entry name" value="ADH_ZINC"/>
    <property type="match status" value="1"/>
</dbReference>
<comment type="cofactor">
    <cofactor evidence="1">
        <name>Zn(2+)</name>
        <dbReference type="ChEBI" id="CHEBI:29105"/>
    </cofactor>
</comment>
<proteinExistence type="predicted"/>
<gene>
    <name evidence="6" type="ORF">V3M73_05380</name>
</gene>
<dbReference type="Proteomes" id="UP001555100">
    <property type="component" value="Unassembled WGS sequence"/>
</dbReference>
<dbReference type="InterPro" id="IPR050129">
    <property type="entry name" value="Zn_alcohol_dh"/>
</dbReference>
<evidence type="ECO:0000256" key="2">
    <source>
        <dbReference type="ARBA" id="ARBA00022723"/>
    </source>
</evidence>
<dbReference type="SUPFAM" id="SSF50129">
    <property type="entry name" value="GroES-like"/>
    <property type="match status" value="1"/>
</dbReference>
<keyword evidence="2" id="KW-0479">Metal-binding</keyword>
<dbReference type="SUPFAM" id="SSF51735">
    <property type="entry name" value="NAD(P)-binding Rossmann-fold domains"/>
    <property type="match status" value="1"/>
</dbReference>
<evidence type="ECO:0000256" key="3">
    <source>
        <dbReference type="ARBA" id="ARBA00022833"/>
    </source>
</evidence>
<dbReference type="EMBL" id="JBAGNM010000004">
    <property type="protein sequence ID" value="MEW6954452.1"/>
    <property type="molecule type" value="Genomic_DNA"/>
</dbReference>
<evidence type="ECO:0000313" key="6">
    <source>
        <dbReference type="EMBL" id="MEW6954452.1"/>
    </source>
</evidence>
<dbReference type="InterPro" id="IPR011032">
    <property type="entry name" value="GroES-like_sf"/>
</dbReference>
<evidence type="ECO:0000313" key="7">
    <source>
        <dbReference type="Proteomes" id="UP001555100"/>
    </source>
</evidence>